<dbReference type="InterPro" id="IPR029046">
    <property type="entry name" value="LolA/LolB/LppX"/>
</dbReference>
<evidence type="ECO:0000256" key="1">
    <source>
        <dbReference type="ARBA" id="ARBA00022729"/>
    </source>
</evidence>
<feature type="chain" id="PRO_5012252403" evidence="2">
    <location>
        <begin position="22"/>
        <end position="219"/>
    </location>
</feature>
<sequence length="219" mass="24990">MRGKITIIAGLVLFCTIQMLAVGQNDPKAVEILEKVSDNYQRLNGFSAIFEYTYSTEEEGLIQTNTGEVTVKGEKYRLTLNDQEIFNNGNTVWTLIKSNRYKEVTINDVEEDTEELTPSNIYSIYKKGYEAQLAGSSVMSGVPVHEILLTAEKPNAQFEKIKLYIDKSKNDLMAWEIQDDVGGTFKYTFKDLNSDINIMDDYFVFNTNENEDVEVIDLR</sequence>
<keyword evidence="1 2" id="KW-0732">Signal</keyword>
<dbReference type="EMBL" id="FRCY01000013">
    <property type="protein sequence ID" value="SHN24430.1"/>
    <property type="molecule type" value="Genomic_DNA"/>
</dbReference>
<evidence type="ECO:0000313" key="3">
    <source>
        <dbReference type="EMBL" id="SHN24430.1"/>
    </source>
</evidence>
<dbReference type="CDD" id="cd16325">
    <property type="entry name" value="LolA"/>
    <property type="match status" value="1"/>
</dbReference>
<protein>
    <submittedName>
        <fullName evidence="3">Outer membrane lipoprotein-sorting protein</fullName>
    </submittedName>
</protein>
<dbReference type="PANTHER" id="PTHR35869">
    <property type="entry name" value="OUTER-MEMBRANE LIPOPROTEIN CARRIER PROTEIN"/>
    <property type="match status" value="1"/>
</dbReference>
<dbReference type="STRING" id="388280.SAMN04488057_11364"/>
<dbReference type="OrthoDB" id="9810685at2"/>
<dbReference type="Proteomes" id="UP000184513">
    <property type="component" value="Unassembled WGS sequence"/>
</dbReference>
<gene>
    <name evidence="3" type="ORF">SAMN04488057_11364</name>
</gene>
<accession>A0A1M7Q2K0</accession>
<organism evidence="3 4">
    <name type="scientific">Cyclobacterium lianum</name>
    <dbReference type="NCBI Taxonomy" id="388280"/>
    <lineage>
        <taxon>Bacteria</taxon>
        <taxon>Pseudomonadati</taxon>
        <taxon>Bacteroidota</taxon>
        <taxon>Cytophagia</taxon>
        <taxon>Cytophagales</taxon>
        <taxon>Cyclobacteriaceae</taxon>
        <taxon>Cyclobacterium</taxon>
    </lineage>
</organism>
<proteinExistence type="predicted"/>
<dbReference type="PANTHER" id="PTHR35869:SF1">
    <property type="entry name" value="OUTER-MEMBRANE LIPOPROTEIN CARRIER PROTEIN"/>
    <property type="match status" value="1"/>
</dbReference>
<feature type="signal peptide" evidence="2">
    <location>
        <begin position="1"/>
        <end position="21"/>
    </location>
</feature>
<dbReference type="RefSeq" id="WP_073096371.1">
    <property type="nucleotide sequence ID" value="NZ_FRCY01000013.1"/>
</dbReference>
<keyword evidence="3" id="KW-0449">Lipoprotein</keyword>
<dbReference type="Gene3D" id="2.50.20.10">
    <property type="entry name" value="Lipoprotein localisation LolA/LolB/LppX"/>
    <property type="match status" value="1"/>
</dbReference>
<evidence type="ECO:0000256" key="2">
    <source>
        <dbReference type="SAM" id="SignalP"/>
    </source>
</evidence>
<dbReference type="InterPro" id="IPR004564">
    <property type="entry name" value="OM_lipoprot_carrier_LolA-like"/>
</dbReference>
<evidence type="ECO:0000313" key="4">
    <source>
        <dbReference type="Proteomes" id="UP000184513"/>
    </source>
</evidence>
<keyword evidence="4" id="KW-1185">Reference proteome</keyword>
<dbReference type="SUPFAM" id="SSF89392">
    <property type="entry name" value="Prokaryotic lipoproteins and lipoprotein localization factors"/>
    <property type="match status" value="1"/>
</dbReference>
<dbReference type="Pfam" id="PF03548">
    <property type="entry name" value="LolA"/>
    <property type="match status" value="1"/>
</dbReference>
<reference evidence="3 4" key="1">
    <citation type="submission" date="2016-11" db="EMBL/GenBank/DDBJ databases">
        <authorList>
            <person name="Jaros S."/>
            <person name="Januszkiewicz K."/>
            <person name="Wedrychowicz H."/>
        </authorList>
    </citation>
    <scope>NUCLEOTIDE SEQUENCE [LARGE SCALE GENOMIC DNA]</scope>
    <source>
        <strain evidence="3 4">CGMCC 1.6102</strain>
    </source>
</reference>
<name>A0A1M7Q2K0_9BACT</name>
<dbReference type="AlphaFoldDB" id="A0A1M7Q2K0"/>